<dbReference type="InterPro" id="IPR050625">
    <property type="entry name" value="ParA/MinD_ATPase"/>
</dbReference>
<dbReference type="GO" id="GO:0005524">
    <property type="term" value="F:ATP binding"/>
    <property type="evidence" value="ECO:0007669"/>
    <property type="project" value="UniProtKB-KW"/>
</dbReference>
<dbReference type="GO" id="GO:0016887">
    <property type="term" value="F:ATP hydrolysis activity"/>
    <property type="evidence" value="ECO:0007669"/>
    <property type="project" value="TreeGrafter"/>
</dbReference>
<reference evidence="3 4" key="1">
    <citation type="submission" date="2015-02" db="EMBL/GenBank/DDBJ databases">
        <title>Draft genome sequences of ten Microbacterium spp. with emphasis on heavy metal contaminated environments.</title>
        <authorList>
            <person name="Corretto E."/>
        </authorList>
    </citation>
    <scope>NUCLEOTIDE SEQUENCE [LARGE SCALE GENOMIC DNA]</scope>
    <source>
        <strain evidence="3 4">ARN176</strain>
    </source>
</reference>
<dbReference type="RefSeq" id="WP_045273932.1">
    <property type="nucleotide sequence ID" value="NZ_JYIX01000040.1"/>
</dbReference>
<dbReference type="SUPFAM" id="SSF52540">
    <property type="entry name" value="P-loop containing nucleoside triphosphate hydrolases"/>
    <property type="match status" value="1"/>
</dbReference>
<dbReference type="Pfam" id="PF10609">
    <property type="entry name" value="ParA"/>
    <property type="match status" value="1"/>
</dbReference>
<evidence type="ECO:0000313" key="4">
    <source>
        <dbReference type="Proteomes" id="UP000033740"/>
    </source>
</evidence>
<dbReference type="InterPro" id="IPR033756">
    <property type="entry name" value="YlxH/NBP35"/>
</dbReference>
<keyword evidence="2" id="KW-0067">ATP-binding</keyword>
<keyword evidence="1" id="KW-0547">Nucleotide-binding</keyword>
<dbReference type="GO" id="GO:0005829">
    <property type="term" value="C:cytosol"/>
    <property type="evidence" value="ECO:0007669"/>
    <property type="project" value="TreeGrafter"/>
</dbReference>
<keyword evidence="4" id="KW-1185">Reference proteome</keyword>
<evidence type="ECO:0000256" key="1">
    <source>
        <dbReference type="ARBA" id="ARBA00022741"/>
    </source>
</evidence>
<dbReference type="STRING" id="582680.RS86_03947"/>
<protein>
    <submittedName>
        <fullName evidence="3">CobQ/CobB/MinD/ParA nucleotide binding domain protein</fullName>
    </submittedName>
</protein>
<dbReference type="PANTHER" id="PTHR43384:SF6">
    <property type="entry name" value="SEPTUM SITE-DETERMINING PROTEIN MIND HOMOLOG, CHLOROPLASTIC"/>
    <property type="match status" value="1"/>
</dbReference>
<dbReference type="PATRIC" id="fig|582680.6.peg.4035"/>
<dbReference type="PANTHER" id="PTHR43384">
    <property type="entry name" value="SEPTUM SITE-DETERMINING PROTEIN MIND HOMOLOG, CHLOROPLASTIC-RELATED"/>
    <property type="match status" value="1"/>
</dbReference>
<proteinExistence type="predicted"/>
<organism evidence="3 4">
    <name type="scientific">Microbacterium azadirachtae</name>
    <dbReference type="NCBI Taxonomy" id="582680"/>
    <lineage>
        <taxon>Bacteria</taxon>
        <taxon>Bacillati</taxon>
        <taxon>Actinomycetota</taxon>
        <taxon>Actinomycetes</taxon>
        <taxon>Micrococcales</taxon>
        <taxon>Microbacteriaceae</taxon>
        <taxon>Microbacterium</taxon>
    </lineage>
</organism>
<dbReference type="InterPro" id="IPR027417">
    <property type="entry name" value="P-loop_NTPase"/>
</dbReference>
<dbReference type="GO" id="GO:0009898">
    <property type="term" value="C:cytoplasmic side of plasma membrane"/>
    <property type="evidence" value="ECO:0007669"/>
    <property type="project" value="TreeGrafter"/>
</dbReference>
<dbReference type="Gene3D" id="3.40.50.300">
    <property type="entry name" value="P-loop containing nucleotide triphosphate hydrolases"/>
    <property type="match status" value="1"/>
</dbReference>
<gene>
    <name evidence="3" type="ORF">RS86_03947</name>
</gene>
<evidence type="ECO:0000313" key="3">
    <source>
        <dbReference type="EMBL" id="KJL31001.1"/>
    </source>
</evidence>
<sequence>MTGVVLALPPERAEGLAEELELAGVAVIARMPPHQAARLVAHAEELRGAEALLIPAERAWLSPALRGACDRAGVRILTLGDGPAAARLAHRHGLGAPLPASASGWDVADAFHDRGTDADSGATSTAGAGAAAASPNRLIAVWGPHGAPGRSTVAVQLAALLAAPDRGVALVDADTHAPALALLLGLTDDGPGIAAACRRAELGLLDGAELSRLSRPAESSGGTIDVLVGINRPSRWPELSAARLRAALDACRRWSAITLVDVAASLEADEEISSDLDGPRRNAATLSALHSADRIVAVAAADPLGIARFVRGYAELRAEVGDVPVTVAVNKVRPGPLGVDARGQVRRALDRFSGIREVHFLPYDRRALDAAALHTRPVPDVAGRSAFATAARTLAMTLMRDAHSPGTRRERRLGAAVAV</sequence>
<dbReference type="GO" id="GO:0051782">
    <property type="term" value="P:negative regulation of cell division"/>
    <property type="evidence" value="ECO:0007669"/>
    <property type="project" value="TreeGrafter"/>
</dbReference>
<comment type="caution">
    <text evidence="3">The sequence shown here is derived from an EMBL/GenBank/DDBJ whole genome shotgun (WGS) entry which is preliminary data.</text>
</comment>
<name>A0A0F0LHH5_9MICO</name>
<dbReference type="EMBL" id="JYIX01000040">
    <property type="protein sequence ID" value="KJL31001.1"/>
    <property type="molecule type" value="Genomic_DNA"/>
</dbReference>
<evidence type="ECO:0000256" key="2">
    <source>
        <dbReference type="ARBA" id="ARBA00022840"/>
    </source>
</evidence>
<dbReference type="Proteomes" id="UP000033740">
    <property type="component" value="Unassembled WGS sequence"/>
</dbReference>
<dbReference type="AlphaFoldDB" id="A0A0F0LHH5"/>
<accession>A0A0F0LHH5</accession>